<dbReference type="Proteomes" id="UP000674425">
    <property type="component" value="Unassembled WGS sequence"/>
</dbReference>
<comment type="caution">
    <text evidence="1">The sequence shown here is derived from an EMBL/GenBank/DDBJ whole genome shotgun (WGS) entry which is preliminary data.</text>
</comment>
<organism evidence="1 2">
    <name type="scientific">Paraburkholderia aspalathi</name>
    <dbReference type="NCBI Taxonomy" id="1324617"/>
    <lineage>
        <taxon>Bacteria</taxon>
        <taxon>Pseudomonadati</taxon>
        <taxon>Pseudomonadota</taxon>
        <taxon>Betaproteobacteria</taxon>
        <taxon>Burkholderiales</taxon>
        <taxon>Burkholderiaceae</taxon>
        <taxon>Paraburkholderia</taxon>
    </lineage>
</organism>
<dbReference type="RefSeq" id="WP_200621855.1">
    <property type="nucleotide sequence ID" value="NZ_CAJNAU010000105.1"/>
</dbReference>
<evidence type="ECO:0000313" key="1">
    <source>
        <dbReference type="EMBL" id="CAE6844134.1"/>
    </source>
</evidence>
<dbReference type="EMBL" id="CAJNAU010000105">
    <property type="protein sequence ID" value="CAE6844134.1"/>
    <property type="molecule type" value="Genomic_DNA"/>
</dbReference>
<reference evidence="1 2" key="1">
    <citation type="submission" date="2021-02" db="EMBL/GenBank/DDBJ databases">
        <authorList>
            <person name="Vanwijnsberghe S."/>
        </authorList>
    </citation>
    <scope>NUCLEOTIDE SEQUENCE [LARGE SCALE GENOMIC DNA]</scope>
    <source>
        <strain evidence="1 2">R-69658</strain>
    </source>
</reference>
<keyword evidence="2" id="KW-1185">Reference proteome</keyword>
<accession>A0ABN7N7U2</accession>
<sequence>MLGHIGGKMTIATRDELDLSEEQRATTDLLNQLLGQAFADRYVDFCRLVGGKISLRVSRPLAAHALREFESSLRQTLTTVIVAPPPVSETEQAKLAQAAAALSQLGFDESATRRAMGALPKRRNHRDEILGITAWLGLPVDGDVANSWISLDKSAGRAHERSFHKSLHVDDEFRIAFEEPFELVVRGVALALQLRYSALMRRVEELVSMPDKGQAVSFFEKEILGALPLQWHFFQRLQSPDWLPHLAQRKLLTPPRANAIGHFPFGAWPAGSYLLRMAASPEADSRKQIAVVLRNSHEFERPEMRFVGMEILAALPPGEAAPFATVVAKWLDRDVRNLSMHVPENLLKSFTEGAQTDAALIVARALLQVFQEDDNIATLYSRHMYEYSLPALVITLTRACGLQALNLFIVLLRNAAIADGKLGDNSAVDHSHLTFGSIASNEHAAHDTYSALVSAVRSSAEFLAQRDPSSMRTIVTSLVDAPGNIFKRIAIYVLARDPAAAPDLAHAWLVDVDLIEDSTYKEEYAALALAWYPSMSLDAQEALLDTVRSIPDRYRDSWRVRREQLGQPVNLEDERMFDALVVRDALWHWRGVLPDEMQAELNETDQRYGEPDAWKHEAAFPEEKPALWASDFSTRPIAEIVNLLQVSQPSRKRPWDAAGRLAHQWRIAVQQDPVRYAQAANQFAGILPLYMDQLFRGLDDAAKNQHDFPWAPVFDLVVHVFSNVDSSTDDANVHVADASTSIQACHSAGELLKSGLRRGAGFIAFEHAATIRSLISVLLDYAPHDPEIEDFEERFARDGFLAAAATLRGSAIELWILWLFWLSKNVLSPTATAPRTSLQEFPEIARAFETQVGDRSPSGRVPRAVLGRYLGWIFYFGPDWTRDHIDQIFPAADDTLRLAAWQAHLLHGGHPVKELYPELQACYSDELQQLTTHSDNDDNIDFRHKQFGGHVLVLYLNDTLQLEDGPFVQFLRTASVDLRRHVMWCVGRYLQLPPDQFPQADRRRALAYWEARLAEATTASNSGSYREELEAIGHWVNNPQLETSWLLEQLLTMLCGGFLPGFGFNVVEWLSNICSQDAERSVRILAAMIENQECRPDTYMAQPGAIRKILTEAVKTASPDIIDMVNKTISILSTRGETGYLDLERN</sequence>
<name>A0ABN7N7U2_9BURK</name>
<protein>
    <submittedName>
        <fullName evidence="1">Uncharacterized protein</fullName>
    </submittedName>
</protein>
<evidence type="ECO:0000313" key="2">
    <source>
        <dbReference type="Proteomes" id="UP000674425"/>
    </source>
</evidence>
<proteinExistence type="predicted"/>
<gene>
    <name evidence="1" type="ORF">R69658_06861</name>
</gene>